<feature type="binding site" evidence="2">
    <location>
        <position position="163"/>
    </location>
    <ligand>
        <name>Zn(2+)</name>
        <dbReference type="ChEBI" id="CHEBI:29105"/>
        <label>2</label>
    </ligand>
</feature>
<name>A0ABD0YYJ6_9HEMI</name>
<dbReference type="SUPFAM" id="SSF53649">
    <property type="entry name" value="Alkaline phosphatase-like"/>
    <property type="match status" value="1"/>
</dbReference>
<dbReference type="Pfam" id="PF00245">
    <property type="entry name" value="Alk_phosphatase"/>
    <property type="match status" value="1"/>
</dbReference>
<dbReference type="SMART" id="SM00098">
    <property type="entry name" value="alkPPc"/>
    <property type="match status" value="1"/>
</dbReference>
<organism evidence="3 4">
    <name type="scientific">Ranatra chinensis</name>
    <dbReference type="NCBI Taxonomy" id="642074"/>
    <lineage>
        <taxon>Eukaryota</taxon>
        <taxon>Metazoa</taxon>
        <taxon>Ecdysozoa</taxon>
        <taxon>Arthropoda</taxon>
        <taxon>Hexapoda</taxon>
        <taxon>Insecta</taxon>
        <taxon>Pterygota</taxon>
        <taxon>Neoptera</taxon>
        <taxon>Paraneoptera</taxon>
        <taxon>Hemiptera</taxon>
        <taxon>Heteroptera</taxon>
        <taxon>Panheteroptera</taxon>
        <taxon>Nepomorpha</taxon>
        <taxon>Nepidae</taxon>
        <taxon>Ranatrinae</taxon>
        <taxon>Ranatra</taxon>
    </lineage>
</organism>
<gene>
    <name evidence="3" type="ORF">AAG570_000944</name>
</gene>
<comment type="cofactor">
    <cofactor evidence="2">
        <name>Zn(2+)</name>
        <dbReference type="ChEBI" id="CHEBI:29105"/>
    </cofactor>
    <text evidence="2">Binds 2 Zn(2+) ions.</text>
</comment>
<keyword evidence="2" id="KW-0460">Magnesium</keyword>
<evidence type="ECO:0000313" key="3">
    <source>
        <dbReference type="EMBL" id="KAL1141018.1"/>
    </source>
</evidence>
<feature type="binding site" evidence="2">
    <location>
        <position position="164"/>
    </location>
    <ligand>
        <name>Zn(2+)</name>
        <dbReference type="ChEBI" id="CHEBI:29105"/>
        <label>2</label>
    </ligand>
</feature>
<comment type="cofactor">
    <cofactor evidence="2">
        <name>Mg(2+)</name>
        <dbReference type="ChEBI" id="CHEBI:18420"/>
    </cofactor>
    <text evidence="2">Binds 1 Mg(2+) ion.</text>
</comment>
<dbReference type="PANTHER" id="PTHR11596:SF91">
    <property type="entry name" value="ALKALINE PHOSPHATASE-RELATED"/>
    <property type="match status" value="1"/>
</dbReference>
<keyword evidence="2" id="KW-0479">Metal-binding</keyword>
<dbReference type="AlphaFoldDB" id="A0ABD0YYJ6"/>
<dbReference type="CDD" id="cd16012">
    <property type="entry name" value="ALP"/>
    <property type="match status" value="1"/>
</dbReference>
<evidence type="ECO:0000256" key="2">
    <source>
        <dbReference type="PIRSR" id="PIRSR601952-2"/>
    </source>
</evidence>
<keyword evidence="4" id="KW-1185">Reference proteome</keyword>
<dbReference type="EMBL" id="JBFDAA010000001">
    <property type="protein sequence ID" value="KAL1141018.1"/>
    <property type="molecule type" value="Genomic_DNA"/>
</dbReference>
<feature type="binding site" evidence="2">
    <location>
        <position position="117"/>
    </location>
    <ligand>
        <name>Mg(2+)</name>
        <dbReference type="ChEBI" id="CHEBI:18420"/>
    </ligand>
</feature>
<evidence type="ECO:0000313" key="4">
    <source>
        <dbReference type="Proteomes" id="UP001558652"/>
    </source>
</evidence>
<evidence type="ECO:0000256" key="1">
    <source>
        <dbReference type="ARBA" id="ARBA00012647"/>
    </source>
</evidence>
<feature type="binding site" evidence="2">
    <location>
        <position position="126"/>
    </location>
    <ligand>
        <name>Zn(2+)</name>
        <dbReference type="ChEBI" id="CHEBI:29105"/>
        <label>2</label>
    </ligand>
</feature>
<protein>
    <recommendedName>
        <fullName evidence="1">alkaline phosphatase</fullName>
        <ecNumber evidence="1">3.1.3.1</ecNumber>
    </recommendedName>
</protein>
<feature type="binding site" evidence="2">
    <location>
        <position position="122"/>
    </location>
    <ligand>
        <name>Zn(2+)</name>
        <dbReference type="ChEBI" id="CHEBI:29105"/>
        <label>2</label>
    </ligand>
</feature>
<dbReference type="EC" id="3.1.3.1" evidence="1"/>
<dbReference type="Proteomes" id="UP001558652">
    <property type="component" value="Unassembled WGS sequence"/>
</dbReference>
<sequence length="272" mass="30094">QVVLGGGRRHWLPKVARDPEDADEEGRRLDGRNLIEDWLRDKKRRNIRANYVWNRQQLLETDPKKVDHLLGLFAYSHMDFEADRDKSAKGDPSLAEMTKKALSILQKNPKGFFLLVESGRIDHAHHYNNPFRALDETLVLEEAVLAVLAAVDQSETLIVVTSDHSHVLTMGGLATPRGNSIFGTDSKVSDVDGLPYWTVHGAAAPRQWATHGGEDVPALAHGPLDTALFSGTVDQTVVAHAIAFAACLPPYTYRCNNNATARNEKTQVSIAF</sequence>
<dbReference type="InterPro" id="IPR017850">
    <property type="entry name" value="Alkaline_phosphatase_core_sf"/>
</dbReference>
<reference evidence="3 4" key="1">
    <citation type="submission" date="2024-07" db="EMBL/GenBank/DDBJ databases">
        <title>Chromosome-level genome assembly of the water stick insect Ranatra chinensis (Heteroptera: Nepidae).</title>
        <authorList>
            <person name="Liu X."/>
        </authorList>
    </citation>
    <scope>NUCLEOTIDE SEQUENCE [LARGE SCALE GENOMIC DNA]</scope>
    <source>
        <strain evidence="3">Cailab_2021Rc</strain>
        <tissue evidence="3">Muscle</tissue>
    </source>
</reference>
<dbReference type="GO" id="GO:0004035">
    <property type="term" value="F:alkaline phosphatase activity"/>
    <property type="evidence" value="ECO:0007669"/>
    <property type="project" value="UniProtKB-EC"/>
</dbReference>
<accession>A0ABD0YYJ6</accession>
<comment type="caution">
    <text evidence="3">The sequence shown here is derived from an EMBL/GenBank/DDBJ whole genome shotgun (WGS) entry which is preliminary data.</text>
</comment>
<feature type="non-terminal residue" evidence="3">
    <location>
        <position position="1"/>
    </location>
</feature>
<keyword evidence="2" id="KW-0862">Zinc</keyword>
<dbReference type="Gene3D" id="3.40.720.10">
    <property type="entry name" value="Alkaline Phosphatase, subunit A"/>
    <property type="match status" value="1"/>
</dbReference>
<dbReference type="InterPro" id="IPR001952">
    <property type="entry name" value="Alkaline_phosphatase"/>
</dbReference>
<proteinExistence type="predicted"/>
<dbReference type="PANTHER" id="PTHR11596">
    <property type="entry name" value="ALKALINE PHOSPHATASE"/>
    <property type="match status" value="1"/>
</dbReference>
<feature type="binding site" evidence="2">
    <location>
        <position position="211"/>
    </location>
    <ligand>
        <name>Zn(2+)</name>
        <dbReference type="ChEBI" id="CHEBI:29105"/>
        <label>2</label>
    </ligand>
</feature>